<keyword evidence="6" id="KW-0175">Coiled coil</keyword>
<evidence type="ECO:0000313" key="9">
    <source>
        <dbReference type="Proteomes" id="UP000478052"/>
    </source>
</evidence>
<dbReference type="Proteomes" id="UP000478052">
    <property type="component" value="Unassembled WGS sequence"/>
</dbReference>
<dbReference type="InterPro" id="IPR038441">
    <property type="entry name" value="THAP_Znf_sf"/>
</dbReference>
<dbReference type="SUPFAM" id="SSF57716">
    <property type="entry name" value="Glucocorticoid receptor-like (DNA-binding domain)"/>
    <property type="match status" value="1"/>
</dbReference>
<proteinExistence type="predicted"/>
<feature type="domain" description="THAP-type" evidence="7">
    <location>
        <begin position="1"/>
        <end position="84"/>
    </location>
</feature>
<keyword evidence="3" id="KW-0862">Zinc</keyword>
<comment type="caution">
    <text evidence="8">The sequence shown here is derived from an EMBL/GenBank/DDBJ whole genome shotgun (WGS) entry which is preliminary data.</text>
</comment>
<dbReference type="InterPro" id="IPR021896">
    <property type="entry name" value="THAP9-like_HTH"/>
</dbReference>
<dbReference type="SMART" id="SM00692">
    <property type="entry name" value="DM3"/>
    <property type="match status" value="1"/>
</dbReference>
<evidence type="ECO:0000256" key="3">
    <source>
        <dbReference type="ARBA" id="ARBA00022833"/>
    </source>
</evidence>
<evidence type="ECO:0000256" key="4">
    <source>
        <dbReference type="ARBA" id="ARBA00023125"/>
    </source>
</evidence>
<dbReference type="Pfam" id="PF21788">
    <property type="entry name" value="TNP-like_GBD"/>
    <property type="match status" value="1"/>
</dbReference>
<dbReference type="AlphaFoldDB" id="A0A6G0VUC7"/>
<reference evidence="8 9" key="1">
    <citation type="submission" date="2019-08" db="EMBL/GenBank/DDBJ databases">
        <title>Whole genome of Aphis craccivora.</title>
        <authorList>
            <person name="Voronova N.V."/>
            <person name="Shulinski R.S."/>
            <person name="Bandarenka Y.V."/>
            <person name="Zhorov D.G."/>
            <person name="Warner D."/>
        </authorList>
    </citation>
    <scope>NUCLEOTIDE SEQUENCE [LARGE SCALE GENOMIC DNA]</scope>
    <source>
        <strain evidence="8">180601</strain>
        <tissue evidence="8">Whole Body</tissue>
    </source>
</reference>
<dbReference type="Pfam" id="PF21787">
    <property type="entry name" value="TNP-like_RNaseH_N"/>
    <property type="match status" value="1"/>
</dbReference>
<dbReference type="OrthoDB" id="6627566at2759"/>
<evidence type="ECO:0000256" key="5">
    <source>
        <dbReference type="PROSITE-ProRule" id="PRU00309"/>
    </source>
</evidence>
<dbReference type="PANTHER" id="PTHR47577:SF2">
    <property type="entry name" value="THAP DOMAIN CONTAINING 9"/>
    <property type="match status" value="1"/>
</dbReference>
<dbReference type="PANTHER" id="PTHR47577">
    <property type="entry name" value="THAP DOMAIN-CONTAINING PROTEIN 6"/>
    <property type="match status" value="1"/>
</dbReference>
<dbReference type="PROSITE" id="PS50950">
    <property type="entry name" value="ZF_THAP"/>
    <property type="match status" value="1"/>
</dbReference>
<keyword evidence="1" id="KW-0479">Metal-binding</keyword>
<dbReference type="Pfam" id="PF12017">
    <property type="entry name" value="Tnp_P_element"/>
    <property type="match status" value="1"/>
</dbReference>
<keyword evidence="2 5" id="KW-0863">Zinc-finger</keyword>
<dbReference type="InterPro" id="IPR048366">
    <property type="entry name" value="TNP-like_GBD"/>
</dbReference>
<sequence length="814" mass="93818">MVQTCSVAFCKSRKTTSGDLHFFSFPLKNPDLLQHWVHATKKDLFVPNKWSKICSNHFLPSDYRQPPGGTYILKLNSDAIPTVCLPSSFQPPVKFQKVEHELSPEIYNLTRDESMETQNNDKPLEIRNSDDEIANGITPVILITPTKYQRSSPIKITPIRKRQSIEITTPIRKMKSQIKVLQQKVRRQNIKIKNMSELFKEMKKKGLLDAEMECTITNKFDGIFLELFKNQLKNKKRKVEGQRYSHEIKQFAMTLNYYSPKAFNYCRSILKLPSSTAIRNWTSCINAEPGFFKEVFNSLSNLISEDKHCNLILDAICIRKQLIWDRVSHKYVGYCNYGHEVEVEGNNTPATEALVFMLVSLNGKWKIPIGYFFQNKLSAVTQVELIRSALSLSHNAGLRVWGVTCDGSYTNILSLKILGCVIGDNYLTNQCWFKHPVNSMKVYYIPDACHMLKLARNVLGNNNVLESNSGSVKWFYIEELYEVQNNLTLKLANKLSKTHVHWKNNAMKVKYAAQTLSSSTSDALDFLRSINYKNFGSSKATSEYCRIVDRLFDFLNSRNPFSTGFKSAIFEKNISVLEEIIIPLIDYLYNLKIIKKGVCRPLYKSENKTFIIGFSMCVKSIFSIAKSLFKETKLPYILTYKFSQDHIEILFGRIRMRTGLNNNPNVSQFKTAMKQILMKNSITCKSNSNCNTFDQDVFGGLFDFKWNKKQNEHHIDIDSHLEKDILNRLSLLNNTNSNLQDLKNNVLYYIVGYILRKIIIRIDCESCVKCLIKDIDDHCYGYYAPYSKFVDYKNKGGLVSPSESSFKVIFEAEK</sequence>
<dbReference type="Pfam" id="PF21789">
    <property type="entry name" value="TNP-like_RNaseH_C"/>
    <property type="match status" value="1"/>
</dbReference>
<organism evidence="8 9">
    <name type="scientific">Aphis craccivora</name>
    <name type="common">Cowpea aphid</name>
    <dbReference type="NCBI Taxonomy" id="307492"/>
    <lineage>
        <taxon>Eukaryota</taxon>
        <taxon>Metazoa</taxon>
        <taxon>Ecdysozoa</taxon>
        <taxon>Arthropoda</taxon>
        <taxon>Hexapoda</taxon>
        <taxon>Insecta</taxon>
        <taxon>Pterygota</taxon>
        <taxon>Neoptera</taxon>
        <taxon>Paraneoptera</taxon>
        <taxon>Hemiptera</taxon>
        <taxon>Sternorrhyncha</taxon>
        <taxon>Aphidomorpha</taxon>
        <taxon>Aphidoidea</taxon>
        <taxon>Aphididae</taxon>
        <taxon>Aphidini</taxon>
        <taxon>Aphis</taxon>
        <taxon>Aphis</taxon>
    </lineage>
</organism>
<dbReference type="Gene3D" id="6.20.210.20">
    <property type="entry name" value="THAP domain"/>
    <property type="match status" value="1"/>
</dbReference>
<evidence type="ECO:0000256" key="1">
    <source>
        <dbReference type="ARBA" id="ARBA00022723"/>
    </source>
</evidence>
<dbReference type="GO" id="GO:0003677">
    <property type="term" value="F:DNA binding"/>
    <property type="evidence" value="ECO:0007669"/>
    <property type="project" value="UniProtKB-UniRule"/>
</dbReference>
<gene>
    <name evidence="8" type="ORF">FWK35_00036982</name>
</gene>
<dbReference type="GO" id="GO:0008270">
    <property type="term" value="F:zinc ion binding"/>
    <property type="evidence" value="ECO:0007669"/>
    <property type="project" value="UniProtKB-KW"/>
</dbReference>
<feature type="non-terminal residue" evidence="8">
    <location>
        <position position="814"/>
    </location>
</feature>
<evidence type="ECO:0000256" key="2">
    <source>
        <dbReference type="ARBA" id="ARBA00022771"/>
    </source>
</evidence>
<dbReference type="InterPro" id="IPR048367">
    <property type="entry name" value="TNP-like_RNaseH_C"/>
</dbReference>
<keyword evidence="4 5" id="KW-0238">DNA-binding</keyword>
<accession>A0A6G0VUC7</accession>
<dbReference type="SMART" id="SM00980">
    <property type="entry name" value="THAP"/>
    <property type="match status" value="1"/>
</dbReference>
<feature type="coiled-coil region" evidence="6">
    <location>
        <begin position="171"/>
        <end position="205"/>
    </location>
</feature>
<dbReference type="InterPro" id="IPR006612">
    <property type="entry name" value="THAP_Znf"/>
</dbReference>
<evidence type="ECO:0000259" key="7">
    <source>
        <dbReference type="PROSITE" id="PS50950"/>
    </source>
</evidence>
<dbReference type="Pfam" id="PF05485">
    <property type="entry name" value="THAP"/>
    <property type="match status" value="1"/>
</dbReference>
<evidence type="ECO:0000313" key="8">
    <source>
        <dbReference type="EMBL" id="KAF0709891.1"/>
    </source>
</evidence>
<evidence type="ECO:0000256" key="6">
    <source>
        <dbReference type="SAM" id="Coils"/>
    </source>
</evidence>
<name>A0A6G0VUC7_APHCR</name>
<keyword evidence="9" id="KW-1185">Reference proteome</keyword>
<dbReference type="InterPro" id="IPR048365">
    <property type="entry name" value="TNP-like_RNaseH_N"/>
</dbReference>
<dbReference type="EMBL" id="VUJU01011802">
    <property type="protein sequence ID" value="KAF0709891.1"/>
    <property type="molecule type" value="Genomic_DNA"/>
</dbReference>
<protein>
    <submittedName>
        <fullName evidence="8">THAP-type domain-containing protein</fullName>
    </submittedName>
</protein>